<reference evidence="1" key="2">
    <citation type="journal article" date="2007" name="Science">
        <title>Draft genome sequence of the sexually transmitted pathogen Trichomonas vaginalis.</title>
        <authorList>
            <person name="Carlton J.M."/>
            <person name="Hirt R.P."/>
            <person name="Silva J.C."/>
            <person name="Delcher A.L."/>
            <person name="Schatz M."/>
            <person name="Zhao Q."/>
            <person name="Wortman J.R."/>
            <person name="Bidwell S.L."/>
            <person name="Alsmark U.C.M."/>
            <person name="Besteiro S."/>
            <person name="Sicheritz-Ponten T."/>
            <person name="Noel C.J."/>
            <person name="Dacks J.B."/>
            <person name="Foster P.G."/>
            <person name="Simillion C."/>
            <person name="Van de Peer Y."/>
            <person name="Miranda-Saavedra D."/>
            <person name="Barton G.J."/>
            <person name="Westrop G.D."/>
            <person name="Mueller S."/>
            <person name="Dessi D."/>
            <person name="Fiori P.L."/>
            <person name="Ren Q."/>
            <person name="Paulsen I."/>
            <person name="Zhang H."/>
            <person name="Bastida-Corcuera F.D."/>
            <person name="Simoes-Barbosa A."/>
            <person name="Brown M.T."/>
            <person name="Hayes R.D."/>
            <person name="Mukherjee M."/>
            <person name="Okumura C.Y."/>
            <person name="Schneider R."/>
            <person name="Smith A.J."/>
            <person name="Vanacova S."/>
            <person name="Villalvazo M."/>
            <person name="Haas B.J."/>
            <person name="Pertea M."/>
            <person name="Feldblyum T.V."/>
            <person name="Utterback T.R."/>
            <person name="Shu C.L."/>
            <person name="Osoegawa K."/>
            <person name="de Jong P.J."/>
            <person name="Hrdy I."/>
            <person name="Horvathova L."/>
            <person name="Zubacova Z."/>
            <person name="Dolezal P."/>
            <person name="Malik S.B."/>
            <person name="Logsdon J.M. Jr."/>
            <person name="Henze K."/>
            <person name="Gupta A."/>
            <person name="Wang C.C."/>
            <person name="Dunne R.L."/>
            <person name="Upcroft J.A."/>
            <person name="Upcroft P."/>
            <person name="White O."/>
            <person name="Salzberg S.L."/>
            <person name="Tang P."/>
            <person name="Chiu C.-H."/>
            <person name="Lee Y.-S."/>
            <person name="Embley T.M."/>
            <person name="Coombs G.H."/>
            <person name="Mottram J.C."/>
            <person name="Tachezy J."/>
            <person name="Fraser-Liggett C.M."/>
            <person name="Johnson P.J."/>
        </authorList>
    </citation>
    <scope>NUCLEOTIDE SEQUENCE [LARGE SCALE GENOMIC DNA]</scope>
    <source>
        <strain evidence="1">G3</strain>
    </source>
</reference>
<dbReference type="VEuPathDB" id="TrichDB:TVAG_046500"/>
<dbReference type="RefSeq" id="XP_001579432.1">
    <property type="nucleotide sequence ID" value="XM_001579382.1"/>
</dbReference>
<evidence type="ECO:0008006" key="3">
    <source>
        <dbReference type="Google" id="ProtNLM"/>
    </source>
</evidence>
<dbReference type="KEGG" id="tva:5463952"/>
<gene>
    <name evidence="1" type="ORF">TVAG_046500</name>
</gene>
<dbReference type="SMR" id="A2DML9"/>
<dbReference type="EMBL" id="DS113219">
    <property type="protein sequence ID" value="EAY18446.1"/>
    <property type="molecule type" value="Genomic_DNA"/>
</dbReference>
<sequence length="152" mass="17687">MQVYIHTHDNQIHHRVFSHNDPIQLVRDTVSCQTPSVLLYNNTVLVPTMPFGFYNIQNGSHIFIIPKINTQPAEPRRQPQFSPKAIEDIKREAERIKDVMYSKIDNTPQYFGKIVKRFNGIKRTEKLEEQKVSLVVPSQLSKPSDCALPKFW</sequence>
<dbReference type="InParanoid" id="A2DML9"/>
<reference evidence="1" key="1">
    <citation type="submission" date="2006-10" db="EMBL/GenBank/DDBJ databases">
        <authorList>
            <person name="Amadeo P."/>
            <person name="Zhao Q."/>
            <person name="Wortman J."/>
            <person name="Fraser-Liggett C."/>
            <person name="Carlton J."/>
        </authorList>
    </citation>
    <scope>NUCLEOTIDE SEQUENCE</scope>
    <source>
        <strain evidence="1">G3</strain>
    </source>
</reference>
<dbReference type="InterPro" id="IPR029071">
    <property type="entry name" value="Ubiquitin-like_domsf"/>
</dbReference>
<proteinExistence type="predicted"/>
<dbReference type="SUPFAM" id="SSF54236">
    <property type="entry name" value="Ubiquitin-like"/>
    <property type="match status" value="1"/>
</dbReference>
<evidence type="ECO:0000313" key="2">
    <source>
        <dbReference type="Proteomes" id="UP000001542"/>
    </source>
</evidence>
<keyword evidence="2" id="KW-1185">Reference proteome</keyword>
<dbReference type="Proteomes" id="UP000001542">
    <property type="component" value="Unassembled WGS sequence"/>
</dbReference>
<organism evidence="1 2">
    <name type="scientific">Trichomonas vaginalis (strain ATCC PRA-98 / G3)</name>
    <dbReference type="NCBI Taxonomy" id="412133"/>
    <lineage>
        <taxon>Eukaryota</taxon>
        <taxon>Metamonada</taxon>
        <taxon>Parabasalia</taxon>
        <taxon>Trichomonadida</taxon>
        <taxon>Trichomonadidae</taxon>
        <taxon>Trichomonas</taxon>
    </lineage>
</organism>
<evidence type="ECO:0000313" key="1">
    <source>
        <dbReference type="EMBL" id="EAY18446.1"/>
    </source>
</evidence>
<dbReference type="VEuPathDB" id="TrichDB:TVAGG3_0336020"/>
<dbReference type="AlphaFoldDB" id="A2DML9"/>
<accession>A2DML9</accession>
<protein>
    <recommendedName>
        <fullName evidence="3">Ubiquitin-like domain-containing protein</fullName>
    </recommendedName>
</protein>
<name>A2DML9_TRIV3</name>